<evidence type="ECO:0000313" key="2">
    <source>
        <dbReference type="EMBL" id="ROT39571.1"/>
    </source>
</evidence>
<protein>
    <submittedName>
        <fullName evidence="2">Uncharacterized protein</fullName>
    </submittedName>
</protein>
<sequence length="315" mass="34403">MHGRPDACSKPLTKADTAQTQGSDAFQGHESRSSIVVIGAGLVGLPAAIRLSSANSRPGVQLWIDREMRPPSSTADDIGKLGSLVDACILVLSVGQVVRRKLERIPSQLNRCQFWRETPSGLPMSFAATKLLLPELESIVFALPSGRERAFLPHTLRGSTPSCSSLQHSYDGSLHLIGDAADSTYQDNFLQKNHQKNHQNEEKAPSTAPRSCRHAQTSFDRDTLGRDSNRSSREFIAPVHPSEGFCSSQLAGDDTYRRFAIPHVLVQAMALLASRLVVEPAFVETASLEAVATSRAWFRPHASLDESVHHPVIRV</sequence>
<evidence type="ECO:0000256" key="1">
    <source>
        <dbReference type="SAM" id="MobiDB-lite"/>
    </source>
</evidence>
<name>A0A3N2PYF6_SODAK</name>
<organism evidence="2 3">
    <name type="scientific">Sodiomyces alkalinus (strain CBS 110278 / VKM F-3762 / F11)</name>
    <name type="common">Alkaliphilic filamentous fungus</name>
    <dbReference type="NCBI Taxonomy" id="1314773"/>
    <lineage>
        <taxon>Eukaryota</taxon>
        <taxon>Fungi</taxon>
        <taxon>Dikarya</taxon>
        <taxon>Ascomycota</taxon>
        <taxon>Pezizomycotina</taxon>
        <taxon>Sordariomycetes</taxon>
        <taxon>Hypocreomycetidae</taxon>
        <taxon>Glomerellales</taxon>
        <taxon>Plectosphaerellaceae</taxon>
        <taxon>Sodiomyces</taxon>
    </lineage>
</organism>
<reference evidence="2 3" key="1">
    <citation type="journal article" date="2018" name="Mol. Ecol.">
        <title>The obligate alkalophilic soda-lake fungus Sodiomyces alkalinus has shifted to a protein diet.</title>
        <authorList>
            <person name="Grum-Grzhimaylo A.A."/>
            <person name="Falkoski D.L."/>
            <person name="van den Heuvel J."/>
            <person name="Valero-Jimenez C.A."/>
            <person name="Min B."/>
            <person name="Choi I.G."/>
            <person name="Lipzen A."/>
            <person name="Daum C.G."/>
            <person name="Aanen D.K."/>
            <person name="Tsang A."/>
            <person name="Henrissat B."/>
            <person name="Bilanenko E.N."/>
            <person name="de Vries R.P."/>
            <person name="van Kan J.A.L."/>
            <person name="Grigoriev I.V."/>
            <person name="Debets A.J.M."/>
        </authorList>
    </citation>
    <scope>NUCLEOTIDE SEQUENCE [LARGE SCALE GENOMIC DNA]</scope>
    <source>
        <strain evidence="2 3">F11</strain>
    </source>
</reference>
<gene>
    <name evidence="2" type="ORF">SODALDRAFT_132801</name>
</gene>
<dbReference type="Proteomes" id="UP000272025">
    <property type="component" value="Unassembled WGS sequence"/>
</dbReference>
<evidence type="ECO:0000313" key="3">
    <source>
        <dbReference type="Proteomes" id="UP000272025"/>
    </source>
</evidence>
<keyword evidence="3" id="KW-1185">Reference proteome</keyword>
<dbReference type="RefSeq" id="XP_028467377.1">
    <property type="nucleotide sequence ID" value="XM_028606718.1"/>
</dbReference>
<dbReference type="EMBL" id="ML119053">
    <property type="protein sequence ID" value="ROT39571.1"/>
    <property type="molecule type" value="Genomic_DNA"/>
</dbReference>
<accession>A0A3N2PYF6</accession>
<feature type="region of interest" description="Disordered" evidence="1">
    <location>
        <begin position="1"/>
        <end position="27"/>
    </location>
</feature>
<dbReference type="AlphaFoldDB" id="A0A3N2PYF6"/>
<feature type="region of interest" description="Disordered" evidence="1">
    <location>
        <begin position="193"/>
        <end position="228"/>
    </location>
</feature>
<feature type="compositionally biased region" description="Basic and acidic residues" evidence="1">
    <location>
        <begin position="219"/>
        <end position="228"/>
    </location>
</feature>
<dbReference type="GeneID" id="39575196"/>
<proteinExistence type="predicted"/>